<evidence type="ECO:0000313" key="1">
    <source>
        <dbReference type="EMBL" id="CAE8613934.1"/>
    </source>
</evidence>
<sequence>MAAVPPVARYPDDLTVPFTEYSDIVTALNSKMQQLIGNVAIRCMPRPRWAVRTTGELLEKLKDEVRTGKSVILQDTMGNVERATNVASLLLKNALGLVFTQIGQFKGQELNVDIKLPGGKQTREELPGQTIHRILFDSLFKPMAKHISIEKVERETFWKDSVTFGMRTKYTRTVHQASLDSSCDFTNIEVFPSPLGSGDKKSHLLMRSKSDGGLLVSYHGLERDAYLLDGHLFVWMSEENFATLFSGKGKDCLEEYESLVNKRMSICPEEPVRKAWALEEQGEGNQQPQ</sequence>
<dbReference type="EMBL" id="CAJNNV010025334">
    <property type="protein sequence ID" value="CAE8613934.1"/>
    <property type="molecule type" value="Genomic_DNA"/>
</dbReference>
<proteinExistence type="predicted"/>
<gene>
    <name evidence="1" type="ORF">PGLA1383_LOCUS31672</name>
</gene>
<keyword evidence="2" id="KW-1185">Reference proteome</keyword>
<organism evidence="1 2">
    <name type="scientific">Polarella glacialis</name>
    <name type="common">Dinoflagellate</name>
    <dbReference type="NCBI Taxonomy" id="89957"/>
    <lineage>
        <taxon>Eukaryota</taxon>
        <taxon>Sar</taxon>
        <taxon>Alveolata</taxon>
        <taxon>Dinophyceae</taxon>
        <taxon>Suessiales</taxon>
        <taxon>Suessiaceae</taxon>
        <taxon>Polarella</taxon>
    </lineage>
</organism>
<dbReference type="AlphaFoldDB" id="A0A813FJL8"/>
<comment type="caution">
    <text evidence="1">The sequence shown here is derived from an EMBL/GenBank/DDBJ whole genome shotgun (WGS) entry which is preliminary data.</text>
</comment>
<evidence type="ECO:0000313" key="2">
    <source>
        <dbReference type="Proteomes" id="UP000654075"/>
    </source>
</evidence>
<dbReference type="Proteomes" id="UP000654075">
    <property type="component" value="Unassembled WGS sequence"/>
</dbReference>
<name>A0A813FJL8_POLGL</name>
<protein>
    <submittedName>
        <fullName evidence="1">Uncharacterized protein</fullName>
    </submittedName>
</protein>
<accession>A0A813FJL8</accession>
<reference evidence="1" key="1">
    <citation type="submission" date="2021-02" db="EMBL/GenBank/DDBJ databases">
        <authorList>
            <person name="Dougan E. K."/>
            <person name="Rhodes N."/>
            <person name="Thang M."/>
            <person name="Chan C."/>
        </authorList>
    </citation>
    <scope>NUCLEOTIDE SEQUENCE</scope>
</reference>